<dbReference type="Proteomes" id="UP000003111">
    <property type="component" value="Unassembled WGS sequence"/>
</dbReference>
<keyword evidence="9" id="KW-1185">Reference proteome</keyword>
<evidence type="ECO:0000256" key="3">
    <source>
        <dbReference type="ARBA" id="ARBA00022692"/>
    </source>
</evidence>
<accession>E2SB52</accession>
<dbReference type="InterPro" id="IPR036866">
    <property type="entry name" value="RibonucZ/Hydroxyglut_hydro"/>
</dbReference>
<sequence>MSTDLRVVAPAVAGWLTAALLVGPAGPSSRTAVLVAVVALLVAGVAGRRPWLVLLCLVVTVVAASTGWRLATVESSPVSELASEGRVVTAEVTVRRDARVFEGQGRPGVVVGLVVDRVSVDGRTIDVDGRATGFGAGGPAGLTAESWVVGRRGVVRARLAPSDSSDEVAVLRVLRADAPRDAPWWWEGSERVREGIRQGMSAAPAGPRALVPALVDGDDSAVPDDLSEDFRRSGLTHLLAVSGTNLTIVLGAVLVLARLAGVRRRLLWPVGVLAIVGFVCLARPDPSVVRAAAMGAVGLAALGYGSRGGLRALGWAVIALVFLDPWLSRSAGFVLSVSATAGILVLGPSLTTRLAAWLPRWLAVAVAVPTAAQLAVTPALAQLTGEVSLVAVAANLVAGPFVAPTTVLGLLAGLVAVVSVPVGSAIGWAAAAPAAAIIGVGRAASALDGASVAWPGPWWTLLLVTPVAGVALWWTARRPVLLLGLAGGLAVALWRPPDPGWPPPGWSVVSCDVGQGDATVVATGPGEAVVIDTGMEDRPVDRCLSRLGVERVRALVLTHADADHVDGWAGVTTGRQVDLVLVGSSGGPEVPGVPRRPVAAGDAFTVGGVHFQVLWPRPSTTGRQVDADRNDVSVVLSVTVDGTRFLLTGDVGPTAQRALLRSGVDLAADVLKVPHHGSADQDPGFFLATGARVALFSAGRDNTYGHPAPAAVDLVDDHGMSWWRTDRQGDVAVVVHDGELGVRARG</sequence>
<feature type="transmembrane region" description="Helical" evidence="6">
    <location>
        <begin position="51"/>
        <end position="71"/>
    </location>
</feature>
<keyword evidence="5 6" id="KW-0472">Membrane</keyword>
<organism evidence="8 9">
    <name type="scientific">Aeromicrobium marinum DSM 15272</name>
    <dbReference type="NCBI Taxonomy" id="585531"/>
    <lineage>
        <taxon>Bacteria</taxon>
        <taxon>Bacillati</taxon>
        <taxon>Actinomycetota</taxon>
        <taxon>Actinomycetes</taxon>
        <taxon>Propionibacteriales</taxon>
        <taxon>Nocardioidaceae</taxon>
        <taxon>Aeromicrobium</taxon>
    </lineage>
</organism>
<feature type="transmembrane region" description="Helical" evidence="6">
    <location>
        <begin position="358"/>
        <end position="376"/>
    </location>
</feature>
<feature type="transmembrane region" description="Helical" evidence="6">
    <location>
        <begin position="425"/>
        <end position="444"/>
    </location>
</feature>
<dbReference type="AlphaFoldDB" id="E2SB52"/>
<keyword evidence="4 6" id="KW-1133">Transmembrane helix</keyword>
<name>E2SB52_9ACTN</name>
<keyword evidence="2" id="KW-1003">Cell membrane</keyword>
<dbReference type="NCBIfam" id="TIGR00360">
    <property type="entry name" value="ComEC_N-term"/>
    <property type="match status" value="1"/>
</dbReference>
<gene>
    <name evidence="8" type="ORF">HMPREF0063_11261</name>
</gene>
<dbReference type="CDD" id="cd07731">
    <property type="entry name" value="ComA-like_MBL-fold"/>
    <property type="match status" value="1"/>
</dbReference>
<dbReference type="RefSeq" id="WP_007078282.1">
    <property type="nucleotide sequence ID" value="NZ_CM001024.1"/>
</dbReference>
<proteinExistence type="predicted"/>
<keyword evidence="3 6" id="KW-0812">Transmembrane</keyword>
<feature type="transmembrane region" description="Helical" evidence="6">
    <location>
        <begin position="238"/>
        <end position="260"/>
    </location>
</feature>
<dbReference type="InterPro" id="IPR052159">
    <property type="entry name" value="Competence_DNA_uptake"/>
</dbReference>
<feature type="transmembrane region" description="Helical" evidence="6">
    <location>
        <begin position="289"/>
        <end position="306"/>
    </location>
</feature>
<dbReference type="EMBL" id="ACLF03000004">
    <property type="protein sequence ID" value="EFQ83598.1"/>
    <property type="molecule type" value="Genomic_DNA"/>
</dbReference>
<feature type="domain" description="Metallo-beta-lactamase" evidence="7">
    <location>
        <begin position="515"/>
        <end position="700"/>
    </location>
</feature>
<reference evidence="8" key="1">
    <citation type="submission" date="2010-08" db="EMBL/GenBank/DDBJ databases">
        <authorList>
            <person name="Muzny D."/>
            <person name="Qin X."/>
            <person name="Buhay C."/>
            <person name="Dugan-Rocha S."/>
            <person name="Ding Y."/>
            <person name="Chen G."/>
            <person name="Hawes A."/>
            <person name="Holder M."/>
            <person name="Jhangiani S."/>
            <person name="Johnson A."/>
            <person name="Khan Z."/>
            <person name="Li Z."/>
            <person name="Liu W."/>
            <person name="Liu X."/>
            <person name="Perez L."/>
            <person name="Shen H."/>
            <person name="Wang Q."/>
            <person name="Watt J."/>
            <person name="Xi L."/>
            <person name="Xin Y."/>
            <person name="Zhou J."/>
            <person name="Deng J."/>
            <person name="Jiang H."/>
            <person name="Liu Y."/>
            <person name="Qu J."/>
            <person name="Song X.-Z."/>
            <person name="Zhang L."/>
            <person name="Villasana D."/>
            <person name="Johnson A."/>
            <person name="Liu J."/>
            <person name="Liyanage D."/>
            <person name="Lorensuhewa L."/>
            <person name="Robinson T."/>
            <person name="Song A."/>
            <person name="Song B.-B."/>
            <person name="Dinh H."/>
            <person name="Thornton R."/>
            <person name="Coyle M."/>
            <person name="Francisco L."/>
            <person name="Jackson L."/>
            <person name="Javaid M."/>
            <person name="Korchina V."/>
            <person name="Kovar C."/>
            <person name="Mata R."/>
            <person name="Mathew T."/>
            <person name="Ngo R."/>
            <person name="Nguyen L."/>
            <person name="Nguyen N."/>
            <person name="Okwuonu G."/>
            <person name="Ongeri F."/>
            <person name="Pham C."/>
            <person name="Simmons D."/>
            <person name="Wilczek-Boney K."/>
            <person name="Hale W."/>
            <person name="Jakkamsetti A."/>
            <person name="Pham P."/>
            <person name="Ruth R."/>
            <person name="San Lucas F."/>
            <person name="Warren J."/>
            <person name="Zhang J."/>
            <person name="Zhao Z."/>
            <person name="Zhou C."/>
            <person name="Zhu D."/>
            <person name="Lee S."/>
            <person name="Bess C."/>
            <person name="Blankenburg K."/>
            <person name="Forbes L."/>
            <person name="Fu Q."/>
            <person name="Gubbala S."/>
            <person name="Hirani K."/>
            <person name="Jayaseelan J.C."/>
            <person name="Lara F."/>
            <person name="Munidasa M."/>
            <person name="Palculict T."/>
            <person name="Patil S."/>
            <person name="Pu L.-L."/>
            <person name="Saada N."/>
            <person name="Tang L."/>
            <person name="Weissenberger G."/>
            <person name="Zhu Y."/>
            <person name="Hemphill L."/>
            <person name="Shang Y."/>
            <person name="Youmans B."/>
            <person name="Ayvaz T."/>
            <person name="Ross M."/>
            <person name="Santibanez J."/>
            <person name="Aqrawi P."/>
            <person name="Gross S."/>
            <person name="Joshi V."/>
            <person name="Fowler G."/>
            <person name="Nazareth L."/>
            <person name="Reid J."/>
            <person name="Worley K."/>
            <person name="Petrosino J."/>
            <person name="Highlander S."/>
            <person name="Gibbs R."/>
        </authorList>
    </citation>
    <scope>NUCLEOTIDE SEQUENCE [LARGE SCALE GENOMIC DNA]</scope>
    <source>
        <strain evidence="8">DSM 15272</strain>
    </source>
</reference>
<dbReference type="eggNOG" id="COG0658">
    <property type="taxonomic scope" value="Bacteria"/>
</dbReference>
<evidence type="ECO:0000313" key="9">
    <source>
        <dbReference type="Proteomes" id="UP000003111"/>
    </source>
</evidence>
<feature type="transmembrane region" description="Helical" evidence="6">
    <location>
        <begin position="456"/>
        <end position="476"/>
    </location>
</feature>
<dbReference type="SMART" id="SM00849">
    <property type="entry name" value="Lactamase_B"/>
    <property type="match status" value="1"/>
</dbReference>
<evidence type="ECO:0000256" key="2">
    <source>
        <dbReference type="ARBA" id="ARBA00022475"/>
    </source>
</evidence>
<feature type="transmembrane region" description="Helical" evidence="6">
    <location>
        <begin position="326"/>
        <end position="346"/>
    </location>
</feature>
<protein>
    <submittedName>
        <fullName evidence="8">DNA internalization competence protein ComEC/Rec2-like protein</fullName>
    </submittedName>
</protein>
<dbReference type="PANTHER" id="PTHR30619">
    <property type="entry name" value="DNA INTERNALIZATION/COMPETENCE PROTEIN COMEC/REC2"/>
    <property type="match status" value="1"/>
</dbReference>
<dbReference type="InterPro" id="IPR035681">
    <property type="entry name" value="ComA-like_MBL"/>
</dbReference>
<feature type="transmembrane region" description="Helical" evidence="6">
    <location>
        <begin position="266"/>
        <end position="282"/>
    </location>
</feature>
<dbReference type="eggNOG" id="COG2333">
    <property type="taxonomic scope" value="Bacteria"/>
</dbReference>
<feature type="transmembrane region" description="Helical" evidence="6">
    <location>
        <begin position="396"/>
        <end position="418"/>
    </location>
</feature>
<dbReference type="GO" id="GO:0005886">
    <property type="term" value="C:plasma membrane"/>
    <property type="evidence" value="ECO:0007669"/>
    <property type="project" value="UniProtKB-SubCell"/>
</dbReference>
<dbReference type="InterPro" id="IPR004477">
    <property type="entry name" value="ComEC_N"/>
</dbReference>
<dbReference type="Pfam" id="PF00753">
    <property type="entry name" value="Lactamase_B"/>
    <property type="match status" value="1"/>
</dbReference>
<evidence type="ECO:0000256" key="4">
    <source>
        <dbReference type="ARBA" id="ARBA00022989"/>
    </source>
</evidence>
<dbReference type="InterPro" id="IPR001279">
    <property type="entry name" value="Metallo-B-lactamas"/>
</dbReference>
<dbReference type="Pfam" id="PF03772">
    <property type="entry name" value="Competence"/>
    <property type="match status" value="1"/>
</dbReference>
<dbReference type="Gene3D" id="3.60.15.10">
    <property type="entry name" value="Ribonuclease Z/Hydroxyacylglutathione hydrolase-like"/>
    <property type="match status" value="1"/>
</dbReference>
<evidence type="ECO:0000256" key="5">
    <source>
        <dbReference type="ARBA" id="ARBA00023136"/>
    </source>
</evidence>
<dbReference type="HOGENOM" id="CLU_010363_4_0_11"/>
<dbReference type="OrthoDB" id="7177610at2"/>
<comment type="caution">
    <text evidence="8">The sequence shown here is derived from an EMBL/GenBank/DDBJ whole genome shotgun (WGS) entry which is preliminary data.</text>
</comment>
<dbReference type="SUPFAM" id="SSF56281">
    <property type="entry name" value="Metallo-hydrolase/oxidoreductase"/>
    <property type="match status" value="1"/>
</dbReference>
<dbReference type="STRING" id="585531.HMPREF0063_11261"/>
<dbReference type="PANTHER" id="PTHR30619:SF1">
    <property type="entry name" value="RECOMBINATION PROTEIN 2"/>
    <property type="match status" value="1"/>
</dbReference>
<evidence type="ECO:0000256" key="1">
    <source>
        <dbReference type="ARBA" id="ARBA00004651"/>
    </source>
</evidence>
<evidence type="ECO:0000256" key="6">
    <source>
        <dbReference type="SAM" id="Phobius"/>
    </source>
</evidence>
<comment type="subcellular location">
    <subcellularLocation>
        <location evidence="1">Cell membrane</location>
        <topology evidence="1">Multi-pass membrane protein</topology>
    </subcellularLocation>
</comment>
<evidence type="ECO:0000313" key="8">
    <source>
        <dbReference type="EMBL" id="EFQ83598.1"/>
    </source>
</evidence>
<evidence type="ECO:0000259" key="7">
    <source>
        <dbReference type="SMART" id="SM00849"/>
    </source>
</evidence>